<evidence type="ECO:0000313" key="2">
    <source>
        <dbReference type="EMBL" id="MBB4860437.1"/>
    </source>
</evidence>
<dbReference type="Pfam" id="PF00561">
    <property type="entry name" value="Abhydrolase_1"/>
    <property type="match status" value="1"/>
</dbReference>
<dbReference type="AlphaFoldDB" id="A0A7W7NYQ8"/>
<dbReference type="SUPFAM" id="SSF53474">
    <property type="entry name" value="alpha/beta-Hydrolases"/>
    <property type="match status" value="1"/>
</dbReference>
<protein>
    <submittedName>
        <fullName evidence="2">2-succinyl-6-hydroxy-2, 4-cyclohexadiene-1-carboxylate synthase</fullName>
        <ecNumber evidence="2">4.2.99.20</ecNumber>
    </submittedName>
</protein>
<dbReference type="InterPro" id="IPR029058">
    <property type="entry name" value="AB_hydrolase_fold"/>
</dbReference>
<comment type="caution">
    <text evidence="2">The sequence shown here is derived from an EMBL/GenBank/DDBJ whole genome shotgun (WGS) entry which is preliminary data.</text>
</comment>
<dbReference type="InterPro" id="IPR000073">
    <property type="entry name" value="AB_hydrolase_1"/>
</dbReference>
<keyword evidence="2" id="KW-0456">Lyase</keyword>
<accession>A0A7W7NYQ8</accession>
<dbReference type="PANTHER" id="PTHR43194:SF5">
    <property type="entry name" value="PIMELOYL-[ACYL-CARRIER PROTEIN] METHYL ESTER ESTERASE"/>
    <property type="match status" value="1"/>
</dbReference>
<dbReference type="PRINTS" id="PR00111">
    <property type="entry name" value="ABHYDROLASE"/>
</dbReference>
<organism evidence="2 3">
    <name type="scientific">Novosphingobium chloroacetimidivorans</name>
    <dbReference type="NCBI Taxonomy" id="1428314"/>
    <lineage>
        <taxon>Bacteria</taxon>
        <taxon>Pseudomonadati</taxon>
        <taxon>Pseudomonadota</taxon>
        <taxon>Alphaproteobacteria</taxon>
        <taxon>Sphingomonadales</taxon>
        <taxon>Sphingomonadaceae</taxon>
        <taxon>Novosphingobium</taxon>
    </lineage>
</organism>
<name>A0A7W7NYQ8_9SPHN</name>
<evidence type="ECO:0000313" key="3">
    <source>
        <dbReference type="Proteomes" id="UP000555448"/>
    </source>
</evidence>
<dbReference type="Proteomes" id="UP000555448">
    <property type="component" value="Unassembled WGS sequence"/>
</dbReference>
<dbReference type="EMBL" id="JACHLR010000022">
    <property type="protein sequence ID" value="MBB4860437.1"/>
    <property type="molecule type" value="Genomic_DNA"/>
</dbReference>
<dbReference type="GO" id="GO:0070205">
    <property type="term" value="F:2-succinyl-6-hydroxy-2,4-cyclohexadiene-1-carboxylate synthase activity"/>
    <property type="evidence" value="ECO:0007669"/>
    <property type="project" value="UniProtKB-EC"/>
</dbReference>
<dbReference type="Gene3D" id="3.40.50.1820">
    <property type="entry name" value="alpha/beta hydrolase"/>
    <property type="match status" value="1"/>
</dbReference>
<gene>
    <name evidence="2" type="ORF">HNO88_003780</name>
</gene>
<feature type="domain" description="AB hydrolase-1" evidence="1">
    <location>
        <begin position="23"/>
        <end position="248"/>
    </location>
</feature>
<dbReference type="PANTHER" id="PTHR43194">
    <property type="entry name" value="HYDROLASE ALPHA/BETA FOLD FAMILY"/>
    <property type="match status" value="1"/>
</dbReference>
<dbReference type="InterPro" id="IPR050228">
    <property type="entry name" value="Carboxylesterase_BioH"/>
</dbReference>
<dbReference type="EC" id="4.2.99.20" evidence="2"/>
<reference evidence="2 3" key="1">
    <citation type="submission" date="2020-08" db="EMBL/GenBank/DDBJ databases">
        <title>Functional genomics of gut bacteria from endangered species of beetles.</title>
        <authorList>
            <person name="Carlos-Shanley C."/>
        </authorList>
    </citation>
    <scope>NUCLEOTIDE SEQUENCE [LARGE SCALE GENOMIC DNA]</scope>
    <source>
        <strain evidence="2 3">S00245</strain>
    </source>
</reference>
<dbReference type="RefSeq" id="WP_184249203.1">
    <property type="nucleotide sequence ID" value="NZ_JACHLR010000022.1"/>
</dbReference>
<sequence>MRAFSVDVEGAQLAGERRDGEGPPLVLAHGFGGARHDWEPVLAALPPDMPVVVYDQRGFGSSTSEPGVAFSHAEDLLALLDALDLPLANLCGLSLGGATVLGAAILNPARVHRLALVSPMLAAWSWSDDWVEQWKAIGQAARGGNMARARTLWFEHPLFGTTRALGHGDALRTSIEAFAGRQWIRDDQRAEVPMVERLHVVDAATLLLTGARDLPDFRLMADLIEAAVPNVTRIDDPRCGHLLTLEAPDAIAEAIASFLRG</sequence>
<evidence type="ECO:0000259" key="1">
    <source>
        <dbReference type="Pfam" id="PF00561"/>
    </source>
</evidence>
<keyword evidence="3" id="KW-1185">Reference proteome</keyword>
<proteinExistence type="predicted"/>